<protein>
    <submittedName>
        <fullName evidence="2">Uncharacterized protein</fullName>
    </submittedName>
</protein>
<reference evidence="2" key="1">
    <citation type="submission" date="2014-12" db="EMBL/GenBank/DDBJ databases">
        <title>Whole genome sequences of four Staphylococcus schleiferi canine isolates.</title>
        <authorList>
            <person name="Misic A.M."/>
            <person name="Cain C."/>
            <person name="Morris D.O."/>
            <person name="Rankin S."/>
            <person name="Beiting D."/>
        </authorList>
    </citation>
    <scope>NUCLEOTIDE SEQUENCE</scope>
    <source>
        <strain evidence="1">ASB11</strain>
        <strain evidence="2">ASB13</strain>
        <strain evidence="3">ASB9</strain>
    </source>
</reference>
<keyword evidence="4" id="KW-1185">Reference proteome</keyword>
<sequence>MGACPQEQHRCQASAWLTLNLLNQLFNKRENFFTREICTAGKFIHARFLKN</sequence>
<evidence type="ECO:0000313" key="3">
    <source>
        <dbReference type="EMBL" id="CRF44812.1"/>
    </source>
</evidence>
<dbReference type="EMBL" id="CDMH01000022">
    <property type="protein sequence ID" value="CRF42290.1"/>
    <property type="molecule type" value="Genomic_DNA"/>
</dbReference>
<dbReference type="Proteomes" id="UP000038622">
    <property type="component" value="Unassembled WGS sequence"/>
</dbReference>
<evidence type="ECO:0000313" key="1">
    <source>
        <dbReference type="EMBL" id="CRF41001.1"/>
    </source>
</evidence>
<organism evidence="2 6">
    <name type="scientific">Helicobacter ailurogastricus</name>
    <dbReference type="NCBI Taxonomy" id="1578720"/>
    <lineage>
        <taxon>Bacteria</taxon>
        <taxon>Pseudomonadati</taxon>
        <taxon>Campylobacterota</taxon>
        <taxon>Epsilonproteobacteria</taxon>
        <taxon>Campylobacterales</taxon>
        <taxon>Helicobacteraceae</taxon>
        <taxon>Helicobacter</taxon>
    </lineage>
</organism>
<evidence type="ECO:0000313" key="5">
    <source>
        <dbReference type="Proteomes" id="UP000041394"/>
    </source>
</evidence>
<dbReference type="Proteomes" id="UP000045175">
    <property type="component" value="Unassembled WGS sequence"/>
</dbReference>
<evidence type="ECO:0000313" key="6">
    <source>
        <dbReference type="Proteomes" id="UP000045175"/>
    </source>
</evidence>
<accession>A0A0K2X515</accession>
<evidence type="ECO:0000313" key="4">
    <source>
        <dbReference type="Proteomes" id="UP000038622"/>
    </source>
</evidence>
<proteinExistence type="predicted"/>
<dbReference type="AlphaFoldDB" id="A0A0K2X515"/>
<dbReference type="EMBL" id="CDML01000025">
    <property type="protein sequence ID" value="CRF41001.1"/>
    <property type="molecule type" value="Genomic_DNA"/>
</dbReference>
<gene>
    <name evidence="1" type="ORF">HAL011_07770</name>
    <name evidence="2" type="ORF">HAL013_04590</name>
    <name evidence="3" type="ORF">HAL09_14240</name>
</gene>
<name>A0A0K2X515_9HELI</name>
<evidence type="ECO:0000313" key="2">
    <source>
        <dbReference type="EMBL" id="CRF42290.1"/>
    </source>
</evidence>
<dbReference type="EMBL" id="CDMN01000058">
    <property type="protein sequence ID" value="CRF44812.1"/>
    <property type="molecule type" value="Genomic_DNA"/>
</dbReference>
<dbReference type="Proteomes" id="UP000041394">
    <property type="component" value="Unassembled WGS sequence"/>
</dbReference>
<reference evidence="5 6" key="3">
    <citation type="submission" date="2014-12" db="EMBL/GenBank/DDBJ databases">
        <authorList>
            <person name="Jaenicke S."/>
        </authorList>
    </citation>
    <scope>NUCLEOTIDE SEQUENCE [LARGE SCALE GENOMIC DNA]</scope>
</reference>
<dbReference type="STRING" id="1578720.HAL011_07770"/>
<reference evidence="4" key="2">
    <citation type="submission" date="2014-12" db="EMBL/GenBank/DDBJ databases">
        <authorList>
            <person name="Smet A."/>
        </authorList>
    </citation>
    <scope>NUCLEOTIDE SEQUENCE [LARGE SCALE GENOMIC DNA]</scope>
</reference>